<dbReference type="EMBL" id="CABVQS010000028">
    <property type="protein sequence ID" value="VWD52331.1"/>
    <property type="molecule type" value="Genomic_DNA"/>
</dbReference>
<dbReference type="AlphaFoldDB" id="A0A6P3AXT6"/>
<dbReference type="PANTHER" id="PTHR43581">
    <property type="entry name" value="ATP/GTP PHOSPHATASE"/>
    <property type="match status" value="1"/>
</dbReference>
<dbReference type="GO" id="GO:0016887">
    <property type="term" value="F:ATP hydrolysis activity"/>
    <property type="evidence" value="ECO:0007669"/>
    <property type="project" value="InterPro"/>
</dbReference>
<sequence>MTTKKSSETFDPRFRVAFALSDSSLDSLLPWTVLIVPSQEKYKDSEFRVDVDIHVKLVGDLESMSIGGFFAYVTSNPDERSDVGRLERELRSGREADLVDAGKLSGRFYTMLPSLDDYRRVVRVIGVDTAQMLLMSINDVVALGELNPRSDIPRLASESRVFQRSFTRTSEAFFSYKNAGPVLRGLESERFGEMSNDIEVSFQLDGRKNQHRLEFRFEHKHELPKRIAVVIGKNGVGKSQALGNIARAALSGDASSLREASTRGRVLMNRLLAFAPSSESASVFPAERRKTASVWYKRFALNRGGRTRRASGVADMVLQVARSDGYIGNFPRWKIFLTAIQAISEWEQIVLLKTQKEQAPVPLSELRVGDVDDAAGDLSVAAEHQKLADDLLDLYLSIDGNREPVRCVNGQNYPLSSGEISFLRFAAQTSLYIENGSLLLLDEPETHLHPNFVSQFVALLNSMLTQTGSAAVIATHSAYFVREVFREQVTVLRTDSEGYVFSEPLRLQTFGADVGSISYFVFGEDGPSQLASEVESRLLARYQTWDKLYADYKDQLSPEMLGSLRIALESGVRDE</sequence>
<reference evidence="2 3" key="1">
    <citation type="submission" date="2019-09" db="EMBL/GenBank/DDBJ databases">
        <authorList>
            <person name="Depoorter E."/>
        </authorList>
    </citation>
    <scope>NUCLEOTIDE SEQUENCE [LARGE SCALE GENOMIC DNA]</scope>
    <source>
        <strain evidence="2">R-71033</strain>
    </source>
</reference>
<proteinExistence type="predicted"/>
<dbReference type="Pfam" id="PF13304">
    <property type="entry name" value="AAA_21"/>
    <property type="match status" value="1"/>
</dbReference>
<dbReference type="InterPro" id="IPR051396">
    <property type="entry name" value="Bact_Antivir_Def_Nuclease"/>
</dbReference>
<evidence type="ECO:0000313" key="3">
    <source>
        <dbReference type="Proteomes" id="UP000494109"/>
    </source>
</evidence>
<evidence type="ECO:0000259" key="1">
    <source>
        <dbReference type="Pfam" id="PF13304"/>
    </source>
</evidence>
<dbReference type="Gene3D" id="3.40.50.300">
    <property type="entry name" value="P-loop containing nucleotide triphosphate hydrolases"/>
    <property type="match status" value="1"/>
</dbReference>
<gene>
    <name evidence="2" type="ORF">BCO71033_05463</name>
</gene>
<dbReference type="Proteomes" id="UP000494109">
    <property type="component" value="Unassembled WGS sequence"/>
</dbReference>
<name>A0A6P3AXT6_9BURK</name>
<organism evidence="2 3">
    <name type="scientific">Burkholderia contaminans</name>
    <dbReference type="NCBI Taxonomy" id="488447"/>
    <lineage>
        <taxon>Bacteria</taxon>
        <taxon>Pseudomonadati</taxon>
        <taxon>Pseudomonadota</taxon>
        <taxon>Betaproteobacteria</taxon>
        <taxon>Burkholderiales</taxon>
        <taxon>Burkholderiaceae</taxon>
        <taxon>Burkholderia</taxon>
        <taxon>Burkholderia cepacia complex</taxon>
    </lineage>
</organism>
<evidence type="ECO:0000313" key="2">
    <source>
        <dbReference type="EMBL" id="VWD52331.1"/>
    </source>
</evidence>
<protein>
    <recommendedName>
        <fullName evidence="1">ATPase AAA-type core domain-containing protein</fullName>
    </recommendedName>
</protein>
<dbReference type="InterPro" id="IPR027417">
    <property type="entry name" value="P-loop_NTPase"/>
</dbReference>
<dbReference type="InterPro" id="IPR003959">
    <property type="entry name" value="ATPase_AAA_core"/>
</dbReference>
<dbReference type="RefSeq" id="WP_174947166.1">
    <property type="nucleotide sequence ID" value="NZ_CABVQS010000028.1"/>
</dbReference>
<dbReference type="SUPFAM" id="SSF52540">
    <property type="entry name" value="P-loop containing nucleoside triphosphate hydrolases"/>
    <property type="match status" value="1"/>
</dbReference>
<dbReference type="PANTHER" id="PTHR43581:SF4">
    <property type="entry name" value="ATP_GTP PHOSPHATASE"/>
    <property type="match status" value="1"/>
</dbReference>
<dbReference type="GO" id="GO:0005524">
    <property type="term" value="F:ATP binding"/>
    <property type="evidence" value="ECO:0007669"/>
    <property type="project" value="InterPro"/>
</dbReference>
<accession>A0A6P3AXT6</accession>
<feature type="domain" description="ATPase AAA-type core" evidence="1">
    <location>
        <begin position="415"/>
        <end position="481"/>
    </location>
</feature>